<dbReference type="HOGENOM" id="CLU_2636210_0_0_5"/>
<reference evidence="1 2" key="1">
    <citation type="journal article" date="2010" name="J. Bacteriol.">
        <title>Complete genome sequence of the representative gamma-hexachlorocyclohexane-degrading bacterium Sphingobium japonicum UT26.</title>
        <authorList>
            <person name="Nagata Y."/>
            <person name="Ohtsubo Y."/>
            <person name="Endo R."/>
            <person name="Ichikawa N."/>
            <person name="Ankai A."/>
            <person name="Oguchi A."/>
            <person name="Fukui S."/>
            <person name="Fujita N."/>
            <person name="Tsuda M."/>
        </authorList>
    </citation>
    <scope>NUCLEOTIDE SEQUENCE [LARGE SCALE GENOMIC DNA]</scope>
    <source>
        <strain evidence="2">DSM 16413 / CCM 7287 / MTCC 6362 / UT26 / NBRC 101211 / UT26S</strain>
    </source>
</reference>
<proteinExistence type="predicted"/>
<gene>
    <name evidence="1" type="ordered locus">SJA_C2-04860</name>
</gene>
<organism evidence="1 2">
    <name type="scientific">Sphingobium indicum (strain DSM 16413 / CCM 7287 / MTCC 6362 / UT26 / NBRC 101211 / UT26S)</name>
    <name type="common">Sphingobium japonicum</name>
    <dbReference type="NCBI Taxonomy" id="452662"/>
    <lineage>
        <taxon>Bacteria</taxon>
        <taxon>Pseudomonadati</taxon>
        <taxon>Pseudomonadota</taxon>
        <taxon>Alphaproteobacteria</taxon>
        <taxon>Sphingomonadales</taxon>
        <taxon>Sphingomonadaceae</taxon>
        <taxon>Sphingobium</taxon>
    </lineage>
</organism>
<dbReference type="KEGG" id="sjp:SJA_C2-04860"/>
<dbReference type="EMBL" id="AP010804">
    <property type="protein sequence ID" value="BAI98849.1"/>
    <property type="molecule type" value="Genomic_DNA"/>
</dbReference>
<dbReference type="AlphaFoldDB" id="D4Z6Z1"/>
<protein>
    <submittedName>
        <fullName evidence="1">Uncharacterized protein</fullName>
    </submittedName>
</protein>
<evidence type="ECO:0000313" key="1">
    <source>
        <dbReference type="EMBL" id="BAI98849.1"/>
    </source>
</evidence>
<accession>D4Z6Z1</accession>
<dbReference type="Proteomes" id="UP000007753">
    <property type="component" value="Chromosome 2"/>
</dbReference>
<sequence length="77" mass="8625">MGHPIHHRRAGEQSSNFRRSCCSVRADVARIRRLIGIEAPALGQRHPPLGAVSIAWKSLQRTPALNHRSSRQVIRQA</sequence>
<evidence type="ECO:0000313" key="2">
    <source>
        <dbReference type="Proteomes" id="UP000007753"/>
    </source>
</evidence>
<name>D4Z6Z1_SPHIU</name>
<keyword evidence="2" id="KW-1185">Reference proteome</keyword>